<dbReference type="InterPro" id="IPR047057">
    <property type="entry name" value="MerR_fam"/>
</dbReference>
<evidence type="ECO:0000313" key="6">
    <source>
        <dbReference type="Proteomes" id="UP000013638"/>
    </source>
</evidence>
<dbReference type="PATRIC" id="fig|1169311.3.peg.3147"/>
<dbReference type="SUPFAM" id="SSF46955">
    <property type="entry name" value="Putative DNA-binding domain"/>
    <property type="match status" value="1"/>
</dbReference>
<accession>R3HEY5</accession>
<evidence type="ECO:0000256" key="2">
    <source>
        <dbReference type="ARBA" id="ARBA00023125"/>
    </source>
</evidence>
<evidence type="ECO:0000259" key="4">
    <source>
        <dbReference type="PROSITE" id="PS50937"/>
    </source>
</evidence>
<dbReference type="EMBL" id="ASDZ01000062">
    <property type="protein sequence ID" value="EOK04043.1"/>
    <property type="molecule type" value="Genomic_DNA"/>
</dbReference>
<dbReference type="GO" id="GO:0003677">
    <property type="term" value="F:DNA binding"/>
    <property type="evidence" value="ECO:0007669"/>
    <property type="project" value="UniProtKB-KW"/>
</dbReference>
<sequence>MRLLTTGELASLFSISKYTIRHYIDIGLLVPKQRKENGYYLFDEDNIYKLYQVLVLKNIGYPLSTIDTILCQNGIVDYFIDAEQQLQNKIDELNAIKKTVKSIIQAQDIYKLNETTFFERPDRYFKSIPKSVLKNETIDLLKASDLNISPLDEIFYITKKNLSNIPCLKSEKKDNEYFFSQGTYACKSFVVKNEECIKKNVAFFLTDKLLNINGANHNDLLLYENVYCSLAYSNVTVFSLEVKL</sequence>
<feature type="domain" description="HTH merR-type" evidence="4">
    <location>
        <begin position="3"/>
        <end position="72"/>
    </location>
</feature>
<evidence type="ECO:0000313" key="5">
    <source>
        <dbReference type="EMBL" id="EOK04043.1"/>
    </source>
</evidence>
<dbReference type="PANTHER" id="PTHR30204">
    <property type="entry name" value="REDOX-CYCLING DRUG-SENSING TRANSCRIPTIONAL ACTIVATOR SOXR"/>
    <property type="match status" value="1"/>
</dbReference>
<keyword evidence="3" id="KW-0804">Transcription</keyword>
<dbReference type="Pfam" id="PF13411">
    <property type="entry name" value="MerR_1"/>
    <property type="match status" value="1"/>
</dbReference>
<dbReference type="HOGENOM" id="CLU_1233788_0_0_9"/>
<gene>
    <name evidence="5" type="ORF">WOU_03225</name>
</gene>
<comment type="caution">
    <text evidence="5">The sequence shown here is derived from an EMBL/GenBank/DDBJ whole genome shotgun (WGS) entry which is preliminary data.</text>
</comment>
<protein>
    <recommendedName>
        <fullName evidence="4">HTH merR-type domain-containing protein</fullName>
    </recommendedName>
</protein>
<keyword evidence="1" id="KW-0805">Transcription regulation</keyword>
<proteinExistence type="predicted"/>
<organism evidence="5 6">
    <name type="scientific">Enterococcus faecalis ATCC 6055</name>
    <dbReference type="NCBI Taxonomy" id="1169311"/>
    <lineage>
        <taxon>Bacteria</taxon>
        <taxon>Bacillati</taxon>
        <taxon>Bacillota</taxon>
        <taxon>Bacilli</taxon>
        <taxon>Lactobacillales</taxon>
        <taxon>Enterococcaceae</taxon>
        <taxon>Enterococcus</taxon>
    </lineage>
</organism>
<evidence type="ECO:0000256" key="1">
    <source>
        <dbReference type="ARBA" id="ARBA00023015"/>
    </source>
</evidence>
<dbReference type="InterPro" id="IPR009061">
    <property type="entry name" value="DNA-bd_dom_put_sf"/>
</dbReference>
<dbReference type="PROSITE" id="PS50937">
    <property type="entry name" value="HTH_MERR_2"/>
    <property type="match status" value="1"/>
</dbReference>
<dbReference type="SMART" id="SM00422">
    <property type="entry name" value="HTH_MERR"/>
    <property type="match status" value="1"/>
</dbReference>
<dbReference type="AlphaFoldDB" id="R3HEY5"/>
<keyword evidence="2" id="KW-0238">DNA-binding</keyword>
<name>R3HEY5_ENTFL</name>
<dbReference type="Gene3D" id="1.10.1660.10">
    <property type="match status" value="1"/>
</dbReference>
<reference evidence="5 6" key="1">
    <citation type="submission" date="2013-02" db="EMBL/GenBank/DDBJ databases">
        <title>The Genome Sequence of Enterococcus faecalis ATCC_6055.</title>
        <authorList>
            <consortium name="The Broad Institute Genome Sequencing Platform"/>
            <consortium name="The Broad Institute Genome Sequencing Center for Infectious Disease"/>
            <person name="Earl A.M."/>
            <person name="Gilmore M.S."/>
            <person name="Lebreton F."/>
            <person name="Walker B."/>
            <person name="Young S.K."/>
            <person name="Zeng Q."/>
            <person name="Gargeya S."/>
            <person name="Fitzgerald M."/>
            <person name="Haas B."/>
            <person name="Abouelleil A."/>
            <person name="Alvarado L."/>
            <person name="Arachchi H.M."/>
            <person name="Berlin A.M."/>
            <person name="Chapman S.B."/>
            <person name="Dewar J."/>
            <person name="Goldberg J."/>
            <person name="Griggs A."/>
            <person name="Gujja S."/>
            <person name="Hansen M."/>
            <person name="Howarth C."/>
            <person name="Imamovic A."/>
            <person name="Larimer J."/>
            <person name="McCowan C."/>
            <person name="Murphy C."/>
            <person name="Neiman D."/>
            <person name="Pearson M."/>
            <person name="Priest M."/>
            <person name="Roberts A."/>
            <person name="Saif S."/>
            <person name="Shea T."/>
            <person name="Sisk P."/>
            <person name="Sykes S."/>
            <person name="Wortman J."/>
            <person name="Nusbaum C."/>
            <person name="Birren B."/>
        </authorList>
    </citation>
    <scope>NUCLEOTIDE SEQUENCE [LARGE SCALE GENOMIC DNA]</scope>
    <source>
        <strain evidence="5 6">ATCC 6055</strain>
    </source>
</reference>
<dbReference type="RefSeq" id="WP_010829345.1">
    <property type="nucleotide sequence ID" value="NZ_KB944864.1"/>
</dbReference>
<dbReference type="Proteomes" id="UP000013638">
    <property type="component" value="Unassembled WGS sequence"/>
</dbReference>
<evidence type="ECO:0000256" key="3">
    <source>
        <dbReference type="ARBA" id="ARBA00023163"/>
    </source>
</evidence>
<dbReference type="InterPro" id="IPR000551">
    <property type="entry name" value="MerR-type_HTH_dom"/>
</dbReference>
<dbReference type="GO" id="GO:0003700">
    <property type="term" value="F:DNA-binding transcription factor activity"/>
    <property type="evidence" value="ECO:0007669"/>
    <property type="project" value="InterPro"/>
</dbReference>
<dbReference type="PANTHER" id="PTHR30204:SF94">
    <property type="entry name" value="HEAVY METAL-DEPENDENT TRANSCRIPTIONAL REGULATOR HI_0293-RELATED"/>
    <property type="match status" value="1"/>
</dbReference>